<comment type="caution">
    <text evidence="1">The sequence shown here is derived from an EMBL/GenBank/DDBJ whole genome shotgun (WGS) entry which is preliminary data.</text>
</comment>
<organism evidence="1 2">
    <name type="scientific">Chaetomium tenue</name>
    <dbReference type="NCBI Taxonomy" id="1854479"/>
    <lineage>
        <taxon>Eukaryota</taxon>
        <taxon>Fungi</taxon>
        <taxon>Dikarya</taxon>
        <taxon>Ascomycota</taxon>
        <taxon>Pezizomycotina</taxon>
        <taxon>Sordariomycetes</taxon>
        <taxon>Sordariomycetidae</taxon>
        <taxon>Sordariales</taxon>
        <taxon>Chaetomiaceae</taxon>
        <taxon>Chaetomium</taxon>
    </lineage>
</organism>
<dbReference type="Proteomes" id="UP000724584">
    <property type="component" value="Unassembled WGS sequence"/>
</dbReference>
<proteinExistence type="predicted"/>
<evidence type="ECO:0000313" key="1">
    <source>
        <dbReference type="EMBL" id="KAH6635922.1"/>
    </source>
</evidence>
<accession>A0ACB7PAI3</accession>
<dbReference type="EMBL" id="JAGIZQ010000003">
    <property type="protein sequence ID" value="KAH6635922.1"/>
    <property type="molecule type" value="Genomic_DNA"/>
</dbReference>
<reference evidence="1 2" key="1">
    <citation type="journal article" date="2021" name="Nat. Commun.">
        <title>Genetic determinants of endophytism in the Arabidopsis root mycobiome.</title>
        <authorList>
            <person name="Mesny F."/>
            <person name="Miyauchi S."/>
            <person name="Thiergart T."/>
            <person name="Pickel B."/>
            <person name="Atanasova L."/>
            <person name="Karlsson M."/>
            <person name="Huettel B."/>
            <person name="Barry K.W."/>
            <person name="Haridas S."/>
            <person name="Chen C."/>
            <person name="Bauer D."/>
            <person name="Andreopoulos W."/>
            <person name="Pangilinan J."/>
            <person name="LaButti K."/>
            <person name="Riley R."/>
            <person name="Lipzen A."/>
            <person name="Clum A."/>
            <person name="Drula E."/>
            <person name="Henrissat B."/>
            <person name="Kohler A."/>
            <person name="Grigoriev I.V."/>
            <person name="Martin F.M."/>
            <person name="Hacquard S."/>
        </authorList>
    </citation>
    <scope>NUCLEOTIDE SEQUENCE [LARGE SCALE GENOMIC DNA]</scope>
    <source>
        <strain evidence="1 2">MPI-SDFR-AT-0079</strain>
    </source>
</reference>
<evidence type="ECO:0000313" key="2">
    <source>
        <dbReference type="Proteomes" id="UP000724584"/>
    </source>
</evidence>
<sequence>MLGKGSSGRRGQGCSPFQSQHCAAGTGKRRPRHDGRPGSSAWILAARQETSSAAGSSSSSNRKSQSNACKLQQPTLRPRAPPTRRVVKSTGRNHPRLPSLGDKDVLGLLIHAEIHIAEPEEVLGPRHECGEFIEAVARPSHNLNVIQVHVQVVIIVHIDVSVKLQDASLVVQEERQAEVVDELVDPDRPDEPEPRRPKTSTSEEKEEGLPTVGSLPTSCVTPAVSPAALFMALRKIQVEVASSEKLHVRQVNMSLRSTSSSLGYSMLLHSEQNRKVICSAGFLRSPETEAAGDDIVGRVDGWSMIS</sequence>
<gene>
    <name evidence="1" type="ORF">F5144DRAFT_591237</name>
</gene>
<protein>
    <submittedName>
        <fullName evidence="1">Uncharacterized protein</fullName>
    </submittedName>
</protein>
<name>A0ACB7PAI3_9PEZI</name>
<keyword evidence="2" id="KW-1185">Reference proteome</keyword>